<dbReference type="Proteomes" id="UP000195570">
    <property type="component" value="Unassembled WGS sequence"/>
</dbReference>
<keyword evidence="1" id="KW-0472">Membrane</keyword>
<evidence type="ECO:0000313" key="2">
    <source>
        <dbReference type="EMBL" id="SCU68298.1"/>
    </source>
</evidence>
<keyword evidence="3" id="KW-1185">Reference proteome</keyword>
<dbReference type="EMBL" id="CZPT02000952">
    <property type="protein sequence ID" value="SCU68298.1"/>
    <property type="molecule type" value="Genomic_DNA"/>
</dbReference>
<keyword evidence="1" id="KW-1133">Transmembrane helix</keyword>
<gene>
    <name evidence="2" type="ORF">TEOVI_000643700</name>
</gene>
<protein>
    <recommendedName>
        <fullName evidence="4">Transmembrane protein</fullName>
    </recommendedName>
</protein>
<organism evidence="2 3">
    <name type="scientific">Trypanosoma equiperdum</name>
    <dbReference type="NCBI Taxonomy" id="5694"/>
    <lineage>
        <taxon>Eukaryota</taxon>
        <taxon>Discoba</taxon>
        <taxon>Euglenozoa</taxon>
        <taxon>Kinetoplastea</taxon>
        <taxon>Metakinetoplastina</taxon>
        <taxon>Trypanosomatida</taxon>
        <taxon>Trypanosomatidae</taxon>
        <taxon>Trypanosoma</taxon>
    </lineage>
</organism>
<name>A0A1G4I8Y8_TRYEQ</name>
<proteinExistence type="predicted"/>
<comment type="caution">
    <text evidence="2">The sequence shown here is derived from an EMBL/GenBank/DDBJ whole genome shotgun (WGS) entry which is preliminary data.</text>
</comment>
<keyword evidence="1" id="KW-0812">Transmembrane</keyword>
<reference evidence="2" key="1">
    <citation type="submission" date="2016-09" db="EMBL/GenBank/DDBJ databases">
        <authorList>
            <person name="Hebert L."/>
            <person name="Moumen B."/>
        </authorList>
    </citation>
    <scope>NUCLEOTIDE SEQUENCE [LARGE SCALE GENOMIC DNA]</scope>
    <source>
        <strain evidence="2">OVI</strain>
    </source>
</reference>
<evidence type="ECO:0008006" key="4">
    <source>
        <dbReference type="Google" id="ProtNLM"/>
    </source>
</evidence>
<evidence type="ECO:0000313" key="3">
    <source>
        <dbReference type="Proteomes" id="UP000195570"/>
    </source>
</evidence>
<dbReference type="AlphaFoldDB" id="A0A1G4I8Y8"/>
<sequence length="104" mass="11929">MRRCACKMTASWLLIYRHGARRPFGNAPNRVRPVETPCDFSSWQSSREVSGFLVIVAVFAVPVWFIVLSGTQEERKREVVLEWARKQAERHGHESNNSGAEEKV</sequence>
<feature type="transmembrane region" description="Helical" evidence="1">
    <location>
        <begin position="49"/>
        <end position="68"/>
    </location>
</feature>
<dbReference type="RefSeq" id="XP_067079477.1">
    <property type="nucleotide sequence ID" value="XM_067223376.1"/>
</dbReference>
<dbReference type="VEuPathDB" id="TriTrypDB:TEOVI_000643700"/>
<accession>A0A1G4I8Y8</accession>
<dbReference type="GeneID" id="92380371"/>
<evidence type="ECO:0000256" key="1">
    <source>
        <dbReference type="SAM" id="Phobius"/>
    </source>
</evidence>